<dbReference type="Proteomes" id="UP000217083">
    <property type="component" value="Unassembled WGS sequence"/>
</dbReference>
<sequence>MNKKTILIMVLILPVLISCETFEQSIYKIDDQEKPFAPREYYRASQMNNISMGVALMNSSLVEEGILSEILSHKHINDAVVLRQKDKYYIAVKPKRFSRPHSEMIKSELTAIMANKDIAVEVFTKPRHYRLAKQLSKKRSVNPQKREEILDKFLQKK</sequence>
<reference evidence="2" key="1">
    <citation type="submission" date="2017-08" db="EMBL/GenBank/DDBJ databases">
        <authorList>
            <person name="Huang Z."/>
        </authorList>
    </citation>
    <scope>NUCLEOTIDE SEQUENCE [LARGE SCALE GENOMIC DNA]</scope>
    <source>
        <strain evidence="2">SA5d-4</strain>
    </source>
</reference>
<dbReference type="AlphaFoldDB" id="A0A263BWT2"/>
<organism evidence="1 2">
    <name type="scientific">Lottiidibacillus patelloidae</name>
    <dbReference type="NCBI Taxonomy" id="2670334"/>
    <lineage>
        <taxon>Bacteria</taxon>
        <taxon>Bacillati</taxon>
        <taxon>Bacillota</taxon>
        <taxon>Bacilli</taxon>
        <taxon>Bacillales</taxon>
        <taxon>Bacillaceae</taxon>
        <taxon>Lottiidibacillus</taxon>
    </lineage>
</organism>
<gene>
    <name evidence="1" type="ORF">CIB95_05270</name>
</gene>
<evidence type="ECO:0000313" key="1">
    <source>
        <dbReference type="EMBL" id="OZM57777.1"/>
    </source>
</evidence>
<dbReference type="EMBL" id="NPIA01000002">
    <property type="protein sequence ID" value="OZM57777.1"/>
    <property type="molecule type" value="Genomic_DNA"/>
</dbReference>
<comment type="caution">
    <text evidence="1">The sequence shown here is derived from an EMBL/GenBank/DDBJ whole genome shotgun (WGS) entry which is preliminary data.</text>
</comment>
<name>A0A263BWT2_9BACI</name>
<proteinExistence type="predicted"/>
<dbReference type="PROSITE" id="PS51257">
    <property type="entry name" value="PROKAR_LIPOPROTEIN"/>
    <property type="match status" value="1"/>
</dbReference>
<dbReference type="RefSeq" id="WP_094922876.1">
    <property type="nucleotide sequence ID" value="NZ_NPIA01000002.1"/>
</dbReference>
<protein>
    <recommendedName>
        <fullName evidence="3">Sporulation protein</fullName>
    </recommendedName>
</protein>
<keyword evidence="2" id="KW-1185">Reference proteome</keyword>
<accession>A0A263BWT2</accession>
<reference evidence="1 2" key="2">
    <citation type="submission" date="2017-09" db="EMBL/GenBank/DDBJ databases">
        <title>Bacillus patelloidae sp. nov., isolated from the intestinal tract of a marine limpet.</title>
        <authorList>
            <person name="Liu R."/>
            <person name="Dong C."/>
            <person name="Shao Z."/>
        </authorList>
    </citation>
    <scope>NUCLEOTIDE SEQUENCE [LARGE SCALE GENOMIC DNA]</scope>
    <source>
        <strain evidence="1 2">SA5d-4</strain>
    </source>
</reference>
<evidence type="ECO:0000313" key="2">
    <source>
        <dbReference type="Proteomes" id="UP000217083"/>
    </source>
</evidence>
<evidence type="ECO:0008006" key="3">
    <source>
        <dbReference type="Google" id="ProtNLM"/>
    </source>
</evidence>